<dbReference type="EMBL" id="MDKC01000001">
    <property type="protein sequence ID" value="ODG93746.1"/>
    <property type="molecule type" value="Genomic_DNA"/>
</dbReference>
<evidence type="ECO:0000313" key="3">
    <source>
        <dbReference type="Proteomes" id="UP000094580"/>
    </source>
</evidence>
<proteinExistence type="predicted"/>
<feature type="chain" id="PRO_5046954911" evidence="1">
    <location>
        <begin position="22"/>
        <end position="150"/>
    </location>
</feature>
<accession>A0ABX2ZX35</accession>
<gene>
    <name evidence="2" type="ORF">BED47_00830</name>
</gene>
<dbReference type="RefSeq" id="WP_069031931.1">
    <property type="nucleotide sequence ID" value="NZ_MDKC01000001.1"/>
</dbReference>
<sequence length="150" mass="16448">MRKRIIFVAILTMLTALILGACSSTKESSTKEAKYKAIPQSAIKSTVGDMKTRENIKDATFEVKGNKINMTLTVDDAKLSGQSGKSLAQSYADSYLRVISNYVDGSNPKSSGDYGKVYDGYFVNIVVVDSEGFTLIEGEKYPSFKSVTWK</sequence>
<evidence type="ECO:0000256" key="1">
    <source>
        <dbReference type="SAM" id="SignalP"/>
    </source>
</evidence>
<dbReference type="Proteomes" id="UP000094580">
    <property type="component" value="Unassembled WGS sequence"/>
</dbReference>
<dbReference type="PROSITE" id="PS51257">
    <property type="entry name" value="PROKAR_LIPOPROTEIN"/>
    <property type="match status" value="1"/>
</dbReference>
<organism evidence="2 3">
    <name type="scientific">Gottfriedia luciferensis</name>
    <dbReference type="NCBI Taxonomy" id="178774"/>
    <lineage>
        <taxon>Bacteria</taxon>
        <taxon>Bacillati</taxon>
        <taxon>Bacillota</taxon>
        <taxon>Bacilli</taxon>
        <taxon>Bacillales</taxon>
        <taxon>Bacillaceae</taxon>
        <taxon>Gottfriedia</taxon>
    </lineage>
</organism>
<feature type="signal peptide" evidence="1">
    <location>
        <begin position="1"/>
        <end position="21"/>
    </location>
</feature>
<keyword evidence="3" id="KW-1185">Reference proteome</keyword>
<protein>
    <submittedName>
        <fullName evidence="2">Uncharacterized protein</fullName>
    </submittedName>
</protein>
<comment type="caution">
    <text evidence="2">The sequence shown here is derived from an EMBL/GenBank/DDBJ whole genome shotgun (WGS) entry which is preliminary data.</text>
</comment>
<evidence type="ECO:0000313" key="2">
    <source>
        <dbReference type="EMBL" id="ODG93746.1"/>
    </source>
</evidence>
<keyword evidence="1" id="KW-0732">Signal</keyword>
<name>A0ABX2ZX35_9BACI</name>
<reference evidence="2 3" key="1">
    <citation type="submission" date="2016-07" db="EMBL/GenBank/DDBJ databases">
        <authorList>
            <person name="Townsley L."/>
            <person name="Shank E.A."/>
        </authorList>
    </citation>
    <scope>NUCLEOTIDE SEQUENCE [LARGE SCALE GENOMIC DNA]</scope>
    <source>
        <strain evidence="2 3">CH01</strain>
    </source>
</reference>